<proteinExistence type="predicted"/>
<evidence type="ECO:0000313" key="3">
    <source>
        <dbReference type="Proteomes" id="UP001501570"/>
    </source>
</evidence>
<sequence length="70" mass="7744">MPNVQQPEMRRSGRDPLVQDSAENRAPGAGQESQRRRGQPVPEAQTSPYGPKAPANRRLPSEVEVEPEPE</sequence>
<feature type="region of interest" description="Disordered" evidence="1">
    <location>
        <begin position="1"/>
        <end position="70"/>
    </location>
</feature>
<dbReference type="Proteomes" id="UP001501570">
    <property type="component" value="Unassembled WGS sequence"/>
</dbReference>
<evidence type="ECO:0000313" key="2">
    <source>
        <dbReference type="EMBL" id="GAA5202240.1"/>
    </source>
</evidence>
<protein>
    <submittedName>
        <fullName evidence="2">Uncharacterized protein</fullName>
    </submittedName>
</protein>
<keyword evidence="3" id="KW-1185">Reference proteome</keyword>
<comment type="caution">
    <text evidence="2">The sequence shown here is derived from an EMBL/GenBank/DDBJ whole genome shotgun (WGS) entry which is preliminary data.</text>
</comment>
<evidence type="ECO:0000256" key="1">
    <source>
        <dbReference type="SAM" id="MobiDB-lite"/>
    </source>
</evidence>
<organism evidence="2 3">
    <name type="scientific">Rugosimonospora acidiphila</name>
    <dbReference type="NCBI Taxonomy" id="556531"/>
    <lineage>
        <taxon>Bacteria</taxon>
        <taxon>Bacillati</taxon>
        <taxon>Actinomycetota</taxon>
        <taxon>Actinomycetes</taxon>
        <taxon>Micromonosporales</taxon>
        <taxon>Micromonosporaceae</taxon>
        <taxon>Rugosimonospora</taxon>
    </lineage>
</organism>
<gene>
    <name evidence="2" type="ORF">GCM10023322_83750</name>
</gene>
<reference evidence="3" key="1">
    <citation type="journal article" date="2019" name="Int. J. Syst. Evol. Microbiol.">
        <title>The Global Catalogue of Microorganisms (GCM) 10K type strain sequencing project: providing services to taxonomists for standard genome sequencing and annotation.</title>
        <authorList>
            <consortium name="The Broad Institute Genomics Platform"/>
            <consortium name="The Broad Institute Genome Sequencing Center for Infectious Disease"/>
            <person name="Wu L."/>
            <person name="Ma J."/>
        </authorList>
    </citation>
    <scope>NUCLEOTIDE SEQUENCE [LARGE SCALE GENOMIC DNA]</scope>
    <source>
        <strain evidence="3">JCM 18304</strain>
    </source>
</reference>
<dbReference type="EMBL" id="BAABJQ010000060">
    <property type="protein sequence ID" value="GAA5202240.1"/>
    <property type="molecule type" value="Genomic_DNA"/>
</dbReference>
<name>A0ABP9SWZ2_9ACTN</name>
<accession>A0ABP9SWZ2</accession>